<protein>
    <submittedName>
        <fullName evidence="1">Uncharacterized protein</fullName>
    </submittedName>
</protein>
<evidence type="ECO:0000313" key="1">
    <source>
        <dbReference type="EMBL" id="JAA81185.1"/>
    </source>
</evidence>
<name>S4P411_9NEOP</name>
<dbReference type="EMBL" id="GAIX01011375">
    <property type="protein sequence ID" value="JAA81185.1"/>
    <property type="molecule type" value="Transcribed_RNA"/>
</dbReference>
<proteinExistence type="predicted"/>
<feature type="non-terminal residue" evidence="1">
    <location>
        <position position="69"/>
    </location>
</feature>
<reference evidence="1" key="2">
    <citation type="submission" date="2013-05" db="EMBL/GenBank/DDBJ databases">
        <authorList>
            <person name="Carter J.-M."/>
            <person name="Baker S.C."/>
            <person name="Pink R."/>
            <person name="Carter D.R.F."/>
            <person name="Collins A."/>
            <person name="Tomlin J."/>
            <person name="Gibbs M."/>
            <person name="Breuker C.J."/>
        </authorList>
    </citation>
    <scope>NUCLEOTIDE SEQUENCE</scope>
    <source>
        <tissue evidence="1">Ovary</tissue>
    </source>
</reference>
<reference evidence="1" key="1">
    <citation type="journal article" date="2013" name="BMC Genomics">
        <title>Unscrambling butterfly oogenesis.</title>
        <authorList>
            <person name="Carter J.M."/>
            <person name="Baker S.C."/>
            <person name="Pink R."/>
            <person name="Carter D.R."/>
            <person name="Collins A."/>
            <person name="Tomlin J."/>
            <person name="Gibbs M."/>
            <person name="Breuker C.J."/>
        </authorList>
    </citation>
    <scope>NUCLEOTIDE SEQUENCE</scope>
    <source>
        <tissue evidence="1">Ovary</tissue>
    </source>
</reference>
<dbReference type="AlphaFoldDB" id="S4P411"/>
<organism evidence="1">
    <name type="scientific">Pararge aegeria</name>
    <name type="common">speckled wood butterfly</name>
    <dbReference type="NCBI Taxonomy" id="116150"/>
    <lineage>
        <taxon>Eukaryota</taxon>
        <taxon>Metazoa</taxon>
        <taxon>Ecdysozoa</taxon>
        <taxon>Arthropoda</taxon>
        <taxon>Hexapoda</taxon>
        <taxon>Insecta</taxon>
        <taxon>Pterygota</taxon>
        <taxon>Neoptera</taxon>
        <taxon>Endopterygota</taxon>
        <taxon>Lepidoptera</taxon>
        <taxon>Glossata</taxon>
        <taxon>Ditrysia</taxon>
        <taxon>Papilionoidea</taxon>
        <taxon>Nymphalidae</taxon>
        <taxon>Satyrinae</taxon>
        <taxon>Satyrini</taxon>
        <taxon>Parargina</taxon>
        <taxon>Pararge</taxon>
    </lineage>
</organism>
<feature type="non-terminal residue" evidence="1">
    <location>
        <position position="1"/>
    </location>
</feature>
<sequence length="69" mass="8019">DVKLKSFSTETVQKVYKEPLFVIQTFFFQKHILGFFCTVFIDSVHVHSITFIVLSSSVKNILEIQQNSH</sequence>
<accession>S4P411</accession>